<feature type="region of interest" description="Disordered" evidence="1">
    <location>
        <begin position="396"/>
        <end position="420"/>
    </location>
</feature>
<evidence type="ECO:0000259" key="2">
    <source>
        <dbReference type="PROSITE" id="PS51724"/>
    </source>
</evidence>
<reference evidence="3 4" key="1">
    <citation type="submission" date="2020-09" db="EMBL/GenBank/DDBJ databases">
        <title>The genome sequence of type strain Labrenzia polysiphoniae KACC 19711.</title>
        <authorList>
            <person name="Liu Y."/>
        </authorList>
    </citation>
    <scope>NUCLEOTIDE SEQUENCE [LARGE SCALE GENOMIC DNA]</scope>
    <source>
        <strain evidence="3 4">KACC 19711</strain>
    </source>
</reference>
<dbReference type="Pfam" id="PF05036">
    <property type="entry name" value="SPOR"/>
    <property type="match status" value="1"/>
</dbReference>
<feature type="region of interest" description="Disordered" evidence="1">
    <location>
        <begin position="1"/>
        <end position="29"/>
    </location>
</feature>
<evidence type="ECO:0000256" key="1">
    <source>
        <dbReference type="SAM" id="MobiDB-lite"/>
    </source>
</evidence>
<feature type="region of interest" description="Disordered" evidence="1">
    <location>
        <begin position="69"/>
        <end position="89"/>
    </location>
</feature>
<organism evidence="3 4">
    <name type="scientific">Roseibium polysiphoniae</name>
    <dbReference type="NCBI Taxonomy" id="2571221"/>
    <lineage>
        <taxon>Bacteria</taxon>
        <taxon>Pseudomonadati</taxon>
        <taxon>Pseudomonadota</taxon>
        <taxon>Alphaproteobacteria</taxon>
        <taxon>Hyphomicrobiales</taxon>
        <taxon>Stappiaceae</taxon>
        <taxon>Roseibium</taxon>
    </lineage>
</organism>
<feature type="region of interest" description="Disordered" evidence="1">
    <location>
        <begin position="508"/>
        <end position="528"/>
    </location>
</feature>
<proteinExistence type="predicted"/>
<feature type="compositionally biased region" description="Low complexity" evidence="1">
    <location>
        <begin position="637"/>
        <end position="646"/>
    </location>
</feature>
<protein>
    <submittedName>
        <fullName evidence="3">SPOR domain-containing protein</fullName>
    </submittedName>
</protein>
<feature type="region of interest" description="Disordered" evidence="1">
    <location>
        <begin position="544"/>
        <end position="574"/>
    </location>
</feature>
<dbReference type="InterPro" id="IPR007730">
    <property type="entry name" value="SPOR-like_dom"/>
</dbReference>
<dbReference type="EMBL" id="JACYXJ010000008">
    <property type="protein sequence ID" value="MBD8878776.1"/>
    <property type="molecule type" value="Genomic_DNA"/>
</dbReference>
<evidence type="ECO:0000313" key="3">
    <source>
        <dbReference type="EMBL" id="MBD8878776.1"/>
    </source>
</evidence>
<feature type="region of interest" description="Disordered" evidence="1">
    <location>
        <begin position="637"/>
        <end position="679"/>
    </location>
</feature>
<dbReference type="Proteomes" id="UP000615687">
    <property type="component" value="Unassembled WGS sequence"/>
</dbReference>
<sequence length="766" mass="78704">MAKDNNYPTSDVPPVEPVGATGDDQPAEDPLVELARIVNRNRQPGAGVGGDRVGQTDYFAGLEDLGEPAAPSVVANDRSGDRVEPTFDYGAPAQHDVAHTAQTVAEVAPLSAKQADVDYAPQPDINVRFDAHDANANPAFDVDVQSADDLGLDIPESTLESGVALDLENSLTAELEDELIGAFRQNFDSPVAAPQLTAEPSFAEPVIDDTLSRGQPADYHFAETPAPDVAPVAPAEAYSAEVHVEPAQTSYENLSAQNSFALDEAALAAEVTAVPETTAENVESADALTARSLDETPLRTSPISEDDLFAELGAVATVGAPAEADGATADPFDNLFADLQPPSQMAAAAEPAADDIDDMAWPAAAAAVPTYVNEDETPPPPEGYDLDAVAKAMQESDPTLGSAGVLPPHTKAEKAAAPQQEASRKGIYAAAAVLAIAVLGGGVFMFMDGSAVTVPDGPPPVIAGLDGPLKVYPDAQPEAESQTSKLIYDRVGNGEDTSRERLVLPENTRPAELPPAPDGVATADPLVPGAPKKVRTLVVRPDGTIVSAPDTPAPRTVSTTPVTTPPVATTQPDVTTPVAAVPTPAAVTPPEPAVAAPDLNTPVPGTPAIVATPDETSLPVQPADIPTILPKKKPAAPVQVASAPQATTQSGPLDLNSSAGQQAPVAAAPQATAPAVSTSSGSIPAGTYVVQVTSQRSETAARDAYSSLQQRYPSILGAQSAVIVSAAIQDRGTFYRARIPMGSRAEALSLCESLQAAGGDCFVRRN</sequence>
<gene>
    <name evidence="3" type="ORF">IG617_20970</name>
</gene>
<accession>A0ABR9CFY1</accession>
<keyword evidence="4" id="KW-1185">Reference proteome</keyword>
<feature type="compositionally biased region" description="Low complexity" evidence="1">
    <location>
        <begin position="657"/>
        <end position="679"/>
    </location>
</feature>
<evidence type="ECO:0000313" key="4">
    <source>
        <dbReference type="Proteomes" id="UP000615687"/>
    </source>
</evidence>
<feature type="domain" description="SPOR" evidence="2">
    <location>
        <begin position="682"/>
        <end position="766"/>
    </location>
</feature>
<dbReference type="InterPro" id="IPR036680">
    <property type="entry name" value="SPOR-like_sf"/>
</dbReference>
<feature type="compositionally biased region" description="Low complexity" evidence="1">
    <location>
        <begin position="553"/>
        <end position="574"/>
    </location>
</feature>
<dbReference type="PROSITE" id="PS51724">
    <property type="entry name" value="SPOR"/>
    <property type="match status" value="1"/>
</dbReference>
<dbReference type="RefSeq" id="WP_192111194.1">
    <property type="nucleotide sequence ID" value="NZ_JACYXJ010000008.1"/>
</dbReference>
<name>A0ABR9CFY1_9HYPH</name>
<comment type="caution">
    <text evidence="3">The sequence shown here is derived from an EMBL/GenBank/DDBJ whole genome shotgun (WGS) entry which is preliminary data.</text>
</comment>
<dbReference type="Gene3D" id="3.30.70.1070">
    <property type="entry name" value="Sporulation related repeat"/>
    <property type="match status" value="1"/>
</dbReference>